<reference evidence="2" key="1">
    <citation type="journal article" date="2020" name="Fungal Divers.">
        <title>Resolving the Mortierellaceae phylogeny through synthesis of multi-gene phylogenetics and phylogenomics.</title>
        <authorList>
            <person name="Vandepol N."/>
            <person name="Liber J."/>
            <person name="Desiro A."/>
            <person name="Na H."/>
            <person name="Kennedy M."/>
            <person name="Barry K."/>
            <person name="Grigoriev I.V."/>
            <person name="Miller A.N."/>
            <person name="O'Donnell K."/>
            <person name="Stajich J.E."/>
            <person name="Bonito G."/>
        </authorList>
    </citation>
    <scope>NUCLEOTIDE SEQUENCE</scope>
    <source>
        <strain evidence="2">MES-2147</strain>
    </source>
</reference>
<dbReference type="EMBL" id="JAAAHW010008653">
    <property type="protein sequence ID" value="KAF9944000.1"/>
    <property type="molecule type" value="Genomic_DNA"/>
</dbReference>
<feature type="non-terminal residue" evidence="2">
    <location>
        <position position="166"/>
    </location>
</feature>
<keyword evidence="1" id="KW-0732">Signal</keyword>
<sequence>MKLSLFNCVVALACTLTVLCTQVDAHKKQHNKDLRVQVQCRADKGLEIFCNNSDQELDAIIEDVFTNIPRDDLSVQRYNGATMTTAERRRMNALVKAQEDLLTEIKNFFVSYWNNLKLIFKGQFGQGIFNQLKNTGAWCEKEDILVKLVKAGINAVSGGALSSICD</sequence>
<dbReference type="AlphaFoldDB" id="A0A9P6IPU5"/>
<evidence type="ECO:0000313" key="3">
    <source>
        <dbReference type="Proteomes" id="UP000749646"/>
    </source>
</evidence>
<evidence type="ECO:0000256" key="1">
    <source>
        <dbReference type="SAM" id="SignalP"/>
    </source>
</evidence>
<keyword evidence="3" id="KW-1185">Reference proteome</keyword>
<evidence type="ECO:0000313" key="2">
    <source>
        <dbReference type="EMBL" id="KAF9944000.1"/>
    </source>
</evidence>
<comment type="caution">
    <text evidence="2">The sequence shown here is derived from an EMBL/GenBank/DDBJ whole genome shotgun (WGS) entry which is preliminary data.</text>
</comment>
<gene>
    <name evidence="2" type="ORF">BGZ65_012841</name>
</gene>
<feature type="chain" id="PRO_5040284117" description="Secreted protein" evidence="1">
    <location>
        <begin position="26"/>
        <end position="166"/>
    </location>
</feature>
<protein>
    <recommendedName>
        <fullName evidence="4">Secreted protein</fullName>
    </recommendedName>
</protein>
<organism evidence="2 3">
    <name type="scientific">Modicella reniformis</name>
    <dbReference type="NCBI Taxonomy" id="1440133"/>
    <lineage>
        <taxon>Eukaryota</taxon>
        <taxon>Fungi</taxon>
        <taxon>Fungi incertae sedis</taxon>
        <taxon>Mucoromycota</taxon>
        <taxon>Mortierellomycotina</taxon>
        <taxon>Mortierellomycetes</taxon>
        <taxon>Mortierellales</taxon>
        <taxon>Mortierellaceae</taxon>
        <taxon>Modicella</taxon>
    </lineage>
</organism>
<dbReference type="OrthoDB" id="2421607at2759"/>
<proteinExistence type="predicted"/>
<accession>A0A9P6IPU5</accession>
<dbReference type="Proteomes" id="UP000749646">
    <property type="component" value="Unassembled WGS sequence"/>
</dbReference>
<feature type="signal peptide" evidence="1">
    <location>
        <begin position="1"/>
        <end position="25"/>
    </location>
</feature>
<name>A0A9P6IPU5_9FUNG</name>
<evidence type="ECO:0008006" key="4">
    <source>
        <dbReference type="Google" id="ProtNLM"/>
    </source>
</evidence>